<dbReference type="Proteomes" id="UP001551584">
    <property type="component" value="Unassembled WGS sequence"/>
</dbReference>
<keyword evidence="4" id="KW-1185">Reference proteome</keyword>
<dbReference type="InterPro" id="IPR031924">
    <property type="entry name" value="GH115"/>
</dbReference>
<protein>
    <submittedName>
        <fullName evidence="3">Glycosyl hydrolase 115 family protein</fullName>
    </submittedName>
</protein>
<dbReference type="GO" id="GO:0016787">
    <property type="term" value="F:hydrolase activity"/>
    <property type="evidence" value="ECO:0007669"/>
    <property type="project" value="UniProtKB-KW"/>
</dbReference>
<proteinExistence type="predicted"/>
<dbReference type="InterPro" id="IPR042301">
    <property type="entry name" value="GH115_sf"/>
</dbReference>
<organism evidence="3 4">
    <name type="scientific">Streptomyces chilikensis</name>
    <dbReference type="NCBI Taxonomy" id="1194079"/>
    <lineage>
        <taxon>Bacteria</taxon>
        <taxon>Bacillati</taxon>
        <taxon>Actinomycetota</taxon>
        <taxon>Actinomycetes</taxon>
        <taxon>Kitasatosporales</taxon>
        <taxon>Streptomycetaceae</taxon>
        <taxon>Streptomyces</taxon>
    </lineage>
</organism>
<dbReference type="Gene3D" id="2.60.120.1620">
    <property type="match status" value="1"/>
</dbReference>
<dbReference type="RefSeq" id="WP_359268067.1">
    <property type="nucleotide sequence ID" value="NZ_JBEZNA010000002.1"/>
</dbReference>
<dbReference type="Gene3D" id="3.20.20.520">
    <property type="entry name" value="Glycosyl hydrolase family 115"/>
    <property type="match status" value="1"/>
</dbReference>
<dbReference type="Gene3D" id="1.20.58.2150">
    <property type="match status" value="1"/>
</dbReference>
<dbReference type="InterPro" id="IPR029018">
    <property type="entry name" value="Hex-like_dom2"/>
</dbReference>
<evidence type="ECO:0000313" key="4">
    <source>
        <dbReference type="Proteomes" id="UP001551584"/>
    </source>
</evidence>
<evidence type="ECO:0000259" key="2">
    <source>
        <dbReference type="Pfam" id="PF17829"/>
    </source>
</evidence>
<feature type="domain" description="Gylcosyl hydrolase 115 C-terminal" evidence="2">
    <location>
        <begin position="870"/>
        <end position="1044"/>
    </location>
</feature>
<evidence type="ECO:0000256" key="1">
    <source>
        <dbReference type="ARBA" id="ARBA00022801"/>
    </source>
</evidence>
<reference evidence="3 4" key="1">
    <citation type="submission" date="2024-06" db="EMBL/GenBank/DDBJ databases">
        <title>The Natural Products Discovery Center: Release of the First 8490 Sequenced Strains for Exploring Actinobacteria Biosynthetic Diversity.</title>
        <authorList>
            <person name="Kalkreuter E."/>
            <person name="Kautsar S.A."/>
            <person name="Yang D."/>
            <person name="Bader C.D."/>
            <person name="Teijaro C.N."/>
            <person name="Fluegel L."/>
            <person name="Davis C.M."/>
            <person name="Simpson J.R."/>
            <person name="Lauterbach L."/>
            <person name="Steele A.D."/>
            <person name="Gui C."/>
            <person name="Meng S."/>
            <person name="Li G."/>
            <person name="Viehrig K."/>
            <person name="Ye F."/>
            <person name="Su P."/>
            <person name="Kiefer A.F."/>
            <person name="Nichols A."/>
            <person name="Cepeda A.J."/>
            <person name="Yan W."/>
            <person name="Fan B."/>
            <person name="Jiang Y."/>
            <person name="Adhikari A."/>
            <person name="Zheng C.-J."/>
            <person name="Schuster L."/>
            <person name="Cowan T.M."/>
            <person name="Smanski M.J."/>
            <person name="Chevrette M.G."/>
            <person name="De Carvalho L.P.S."/>
            <person name="Shen B."/>
        </authorList>
    </citation>
    <scope>NUCLEOTIDE SEQUENCE [LARGE SCALE GENOMIC DNA]</scope>
    <source>
        <strain evidence="3 4">NPDC048117</strain>
    </source>
</reference>
<sequence length="1049" mass="115962">MRGHVSRRSVLGTGTGAAAGLVALPPAAGTAYAAQGDAERGAAGGGPRRTDSGAYVVFRPERGAFPLVRGGHAAPVLVDEDDHAGVVRVAEDLRADVRRVSGVKPAARAGSAREVVIVGTLGRSALVDRLVASGKLDVSAIRGKWETSQQTVVERPAPGVDRALVIVGSDQRGTIFGAYDVSHGIGVSPWYWWDDVEPVRRREIYVKAGSWTQGTPKVRYRGVFINDENPNLGTWAPQFFGEGKAPGFPGGFNAKFWEKVFEVLLRLKGNYLWPAVWGRAFAEDDPENHARAAAYGVVMGTSHEAPMMRGIEEWNRHAKPAVRDSAGNVTTPGSDPYGGTGEWSFRRNRAAVEAYWREGIERMRREGFEGVVTLGMRGNGDVSLPDGDGIELMEDIIATQRRIIAEVFGSETAVPQVWTLYKEVQRYWSRGLRAPEDVTVVLCDDNWGNLRMHPDPAEPARSGGYGLYYHFDYVGAGRNYKWVDTTSLPNMWDQLHQAVAYGNHGLWMTNVGDLKGNEVPTQFFMDYAWDPARWELENIPEWERRYAELHFGEEHAEAIAGILSRYAHLQQLRKPELLNRRITLDPAKDIAEDDSAVVYDDQQTPFHGGELQRVTRAWRELDRDAARIGRKLPASAQDAWFELVGYNVAATANVYRLREAEFTNILYARQGRALTNELADKAEAALQEDFRLQDVFNKEIAGGKWKDFQLQPHIGYGDVERYGPNAGWQQPELDNVAIKDEIFPKVRRIELPDTAEMGVAVAGSQDWWPRAAGPAVLPEFSPYRTGDDVYVEIFNRGSRPFGYRVTSSAPWLRVERTRGTVGKQVRLTVSVDWDRAPSGRGEAELTVEGAGRTVTVKALSDRVPRRGLKGFVEAGGYVAVDAHHHSRAVGADGVDWLRIDRIGRAPAGMSPVPVTAPAQTPGDGAPYLEYEVTLLTPGEVTVWAHVSPRNPTLGRPGLRYAVSFDDQAPQTVDFIAATGPDDGGLNRRWARHTSDNVNRTSSVHTVARAGVHRLRFWMVDPTVVLQRLIVDTGGLPETYLGPVESHRVR</sequence>
<accession>A0ABV3EIQ3</accession>
<keyword evidence="1 3" id="KW-0378">Hydrolase</keyword>
<dbReference type="PANTHER" id="PTHR37842:SF2">
    <property type="entry name" value="GYLCOSYL HYDROLASE 115 C-TERMINAL DOMAIN-CONTAINING PROTEIN"/>
    <property type="match status" value="1"/>
</dbReference>
<evidence type="ECO:0000313" key="3">
    <source>
        <dbReference type="EMBL" id="MEU9576064.1"/>
    </source>
</evidence>
<dbReference type="PANTHER" id="PTHR37842">
    <property type="match status" value="1"/>
</dbReference>
<dbReference type="Gene3D" id="3.30.379.10">
    <property type="entry name" value="Chitobiase/beta-hexosaminidase domain 2-like"/>
    <property type="match status" value="1"/>
</dbReference>
<dbReference type="InterPro" id="IPR006311">
    <property type="entry name" value="TAT_signal"/>
</dbReference>
<dbReference type="EMBL" id="JBEZNA010000002">
    <property type="protein sequence ID" value="MEU9576064.1"/>
    <property type="molecule type" value="Genomic_DNA"/>
</dbReference>
<dbReference type="Pfam" id="PF17829">
    <property type="entry name" value="GH115_C"/>
    <property type="match status" value="1"/>
</dbReference>
<gene>
    <name evidence="3" type="ORF">AB0D95_01985</name>
</gene>
<name>A0ABV3EIQ3_9ACTN</name>
<dbReference type="InterPro" id="IPR041437">
    <property type="entry name" value="GH115_C"/>
</dbReference>
<dbReference type="Pfam" id="PF15979">
    <property type="entry name" value="Glyco_hydro_115"/>
    <property type="match status" value="1"/>
</dbReference>
<dbReference type="PROSITE" id="PS51318">
    <property type="entry name" value="TAT"/>
    <property type="match status" value="1"/>
</dbReference>
<comment type="caution">
    <text evidence="3">The sequence shown here is derived from an EMBL/GenBank/DDBJ whole genome shotgun (WGS) entry which is preliminary data.</text>
</comment>